<evidence type="ECO:0000313" key="1">
    <source>
        <dbReference type="EMBL" id="CAB4797390.1"/>
    </source>
</evidence>
<gene>
    <name evidence="1" type="ORF">UFOPK2969_01264</name>
</gene>
<proteinExistence type="predicted"/>
<sequence>MPDGVPSRQGIVPPDPLSRVAVGSCAIGTRESSQGRKAAALNGITDVPQVA</sequence>
<dbReference type="AlphaFoldDB" id="A0A6J6XJ57"/>
<accession>A0A6J6XJ57</accession>
<reference evidence="1" key="1">
    <citation type="submission" date="2020-05" db="EMBL/GenBank/DDBJ databases">
        <authorList>
            <person name="Chiriac C."/>
            <person name="Salcher M."/>
            <person name="Ghai R."/>
            <person name="Kavagutti S V."/>
        </authorList>
    </citation>
    <scope>NUCLEOTIDE SEQUENCE</scope>
</reference>
<dbReference type="EMBL" id="CAFAAD010000100">
    <property type="protein sequence ID" value="CAB4797390.1"/>
    <property type="molecule type" value="Genomic_DNA"/>
</dbReference>
<name>A0A6J6XJ57_9ZZZZ</name>
<protein>
    <submittedName>
        <fullName evidence="1">Unannotated protein</fullName>
    </submittedName>
</protein>
<organism evidence="1">
    <name type="scientific">freshwater metagenome</name>
    <dbReference type="NCBI Taxonomy" id="449393"/>
    <lineage>
        <taxon>unclassified sequences</taxon>
        <taxon>metagenomes</taxon>
        <taxon>ecological metagenomes</taxon>
    </lineage>
</organism>